<dbReference type="RefSeq" id="WP_125054097.1">
    <property type="nucleotide sequence ID" value="NZ_BHZD01000001.1"/>
</dbReference>
<reference evidence="2 3" key="1">
    <citation type="submission" date="2018-11" db="EMBL/GenBank/DDBJ databases">
        <title>Whole genome sequence of Streptomyces paromomycinus NBRC 15454(T).</title>
        <authorList>
            <person name="Komaki H."/>
            <person name="Tamura T."/>
        </authorList>
    </citation>
    <scope>NUCLEOTIDE SEQUENCE [LARGE SCALE GENOMIC DNA]</scope>
    <source>
        <strain evidence="2 3">NBRC 15454</strain>
    </source>
</reference>
<organism evidence="2 3">
    <name type="scientific">Streptomyces paromomycinus</name>
    <name type="common">Streptomyces rimosus subsp. paromomycinus</name>
    <dbReference type="NCBI Taxonomy" id="92743"/>
    <lineage>
        <taxon>Bacteria</taxon>
        <taxon>Bacillati</taxon>
        <taxon>Actinomycetota</taxon>
        <taxon>Actinomycetes</taxon>
        <taxon>Kitasatosporales</taxon>
        <taxon>Streptomycetaceae</taxon>
        <taxon>Streptomyces</taxon>
    </lineage>
</organism>
<gene>
    <name evidence="2" type="ORF">GKJPGBOP_02498</name>
</gene>
<proteinExistence type="predicted"/>
<sequence length="97" mass="10222">MEAEEARHVEAVLRRLGVAGIVAPEDPERAAGAWRVYDSPDLGRRKDITPDVLVAVVVQFRKAEAEAGPEAEADPGPARRADGGGPTRGFIIPPGGN</sequence>
<feature type="region of interest" description="Disordered" evidence="1">
    <location>
        <begin position="64"/>
        <end position="97"/>
    </location>
</feature>
<evidence type="ECO:0000256" key="1">
    <source>
        <dbReference type="SAM" id="MobiDB-lite"/>
    </source>
</evidence>
<dbReference type="EMBL" id="BHZD01000001">
    <property type="protein sequence ID" value="GCD42824.1"/>
    <property type="molecule type" value="Genomic_DNA"/>
</dbReference>
<keyword evidence="3" id="KW-1185">Reference proteome</keyword>
<comment type="caution">
    <text evidence="2">The sequence shown here is derived from an EMBL/GenBank/DDBJ whole genome shotgun (WGS) entry which is preliminary data.</text>
</comment>
<evidence type="ECO:0000313" key="2">
    <source>
        <dbReference type="EMBL" id="GCD42824.1"/>
    </source>
</evidence>
<evidence type="ECO:0000313" key="3">
    <source>
        <dbReference type="Proteomes" id="UP000286746"/>
    </source>
</evidence>
<name>A0A401W0G6_STREY</name>
<accession>A0A401W0G6</accession>
<dbReference type="Proteomes" id="UP000286746">
    <property type="component" value="Unassembled WGS sequence"/>
</dbReference>
<dbReference type="AlphaFoldDB" id="A0A401W0G6"/>
<protein>
    <submittedName>
        <fullName evidence="2">Uncharacterized protein</fullName>
    </submittedName>
</protein>